<dbReference type="EMBL" id="BAABLW010000005">
    <property type="protein sequence ID" value="GAA4916524.1"/>
    <property type="molecule type" value="Genomic_DNA"/>
</dbReference>
<organism evidence="8 9">
    <name type="scientific">Nesterenkonia rhizosphaerae</name>
    <dbReference type="NCBI Taxonomy" id="1348272"/>
    <lineage>
        <taxon>Bacteria</taxon>
        <taxon>Bacillati</taxon>
        <taxon>Actinomycetota</taxon>
        <taxon>Actinomycetes</taxon>
        <taxon>Micrococcales</taxon>
        <taxon>Micrococcaceae</taxon>
        <taxon>Nesterenkonia</taxon>
    </lineage>
</organism>
<dbReference type="NCBIfam" id="TIGR00367">
    <property type="entry name" value="calcium/sodium antiporter"/>
    <property type="match status" value="1"/>
</dbReference>
<feature type="transmembrane region" description="Helical" evidence="6">
    <location>
        <begin position="6"/>
        <end position="28"/>
    </location>
</feature>
<feature type="transmembrane region" description="Helical" evidence="6">
    <location>
        <begin position="186"/>
        <end position="206"/>
    </location>
</feature>
<comment type="subcellular location">
    <subcellularLocation>
        <location evidence="1">Membrane</location>
        <topology evidence="1">Multi-pass membrane protein</topology>
    </subcellularLocation>
</comment>
<feature type="transmembrane region" description="Helical" evidence="6">
    <location>
        <begin position="262"/>
        <end position="283"/>
    </location>
</feature>
<evidence type="ECO:0000256" key="2">
    <source>
        <dbReference type="ARBA" id="ARBA00022692"/>
    </source>
</evidence>
<feature type="transmembrane region" description="Helical" evidence="6">
    <location>
        <begin position="40"/>
        <end position="63"/>
    </location>
</feature>
<comment type="caution">
    <text evidence="8">The sequence shown here is derived from an EMBL/GenBank/DDBJ whole genome shotgun (WGS) entry which is preliminary data.</text>
</comment>
<feature type="transmembrane region" description="Helical" evidence="6">
    <location>
        <begin position="83"/>
        <end position="103"/>
    </location>
</feature>
<keyword evidence="2 6" id="KW-0812">Transmembrane</keyword>
<dbReference type="PANTHER" id="PTHR10846:SF8">
    <property type="entry name" value="INNER MEMBRANE PROTEIN YRBG"/>
    <property type="match status" value="1"/>
</dbReference>
<feature type="domain" description="Sodium/calcium exchanger membrane region" evidence="7">
    <location>
        <begin position="10"/>
        <end position="148"/>
    </location>
</feature>
<dbReference type="PANTHER" id="PTHR10846">
    <property type="entry name" value="SODIUM/POTASSIUM/CALCIUM EXCHANGER"/>
    <property type="match status" value="1"/>
</dbReference>
<feature type="domain" description="Sodium/calcium exchanger membrane region" evidence="7">
    <location>
        <begin position="193"/>
        <end position="335"/>
    </location>
</feature>
<evidence type="ECO:0000259" key="7">
    <source>
        <dbReference type="Pfam" id="PF01699"/>
    </source>
</evidence>
<feature type="transmembrane region" description="Helical" evidence="6">
    <location>
        <begin position="110"/>
        <end position="129"/>
    </location>
</feature>
<evidence type="ECO:0000256" key="3">
    <source>
        <dbReference type="ARBA" id="ARBA00022989"/>
    </source>
</evidence>
<evidence type="ECO:0000313" key="9">
    <source>
        <dbReference type="Proteomes" id="UP001500368"/>
    </source>
</evidence>
<dbReference type="Pfam" id="PF01699">
    <property type="entry name" value="Na_Ca_ex"/>
    <property type="match status" value="2"/>
</dbReference>
<evidence type="ECO:0000256" key="1">
    <source>
        <dbReference type="ARBA" id="ARBA00004141"/>
    </source>
</evidence>
<evidence type="ECO:0000313" key="8">
    <source>
        <dbReference type="EMBL" id="GAA4916524.1"/>
    </source>
</evidence>
<accession>A0ABP9FTN0</accession>
<protein>
    <submittedName>
        <fullName evidence="8">Calcium/sodium antiporter</fullName>
    </submittedName>
</protein>
<feature type="transmembrane region" description="Helical" evidence="6">
    <location>
        <begin position="351"/>
        <end position="372"/>
    </location>
</feature>
<feature type="transmembrane region" description="Helical" evidence="6">
    <location>
        <begin position="289"/>
        <end position="309"/>
    </location>
</feature>
<keyword evidence="9" id="KW-1185">Reference proteome</keyword>
<evidence type="ECO:0000256" key="5">
    <source>
        <dbReference type="SAM" id="MobiDB-lite"/>
    </source>
</evidence>
<reference evidence="9" key="1">
    <citation type="journal article" date="2019" name="Int. J. Syst. Evol. Microbiol.">
        <title>The Global Catalogue of Microorganisms (GCM) 10K type strain sequencing project: providing services to taxonomists for standard genome sequencing and annotation.</title>
        <authorList>
            <consortium name="The Broad Institute Genomics Platform"/>
            <consortium name="The Broad Institute Genome Sequencing Center for Infectious Disease"/>
            <person name="Wu L."/>
            <person name="Ma J."/>
        </authorList>
    </citation>
    <scope>NUCLEOTIDE SEQUENCE [LARGE SCALE GENOMIC DNA]</scope>
    <source>
        <strain evidence="9">JCM 19129</strain>
    </source>
</reference>
<dbReference type="Proteomes" id="UP001500368">
    <property type="component" value="Unassembled WGS sequence"/>
</dbReference>
<feature type="transmembrane region" description="Helical" evidence="6">
    <location>
        <begin position="226"/>
        <end position="250"/>
    </location>
</feature>
<dbReference type="Gene3D" id="1.20.1420.30">
    <property type="entry name" value="NCX, central ion-binding region"/>
    <property type="match status" value="2"/>
</dbReference>
<name>A0ABP9FTN0_9MICC</name>
<proteinExistence type="predicted"/>
<feature type="transmembrane region" description="Helical" evidence="6">
    <location>
        <begin position="135"/>
        <end position="152"/>
    </location>
</feature>
<feature type="region of interest" description="Disordered" evidence="5">
    <location>
        <begin position="378"/>
        <end position="409"/>
    </location>
</feature>
<sequence>MLWTVTLIQLLLLVSGFVLLVLGGEALVRGAASLGKTMGLSSLIIGLTVVSFATSAPELAVSVGAALDGSPGLAVGNVVGSNIANILFVLGLTAAFGALYVRLQLIKADIPMMVVLSVLALLLSLDGHLSTLDGALLLGLLLAYLLATIIYARRRTVRGKAPELHVEEVLHSGTGKLTSKLRATKLGATTVDLVLILVGVGLLVVGAQLLVRAATGIATALGVSDLIIGLTIVAIGTSLPELATSVIAAVRGERDMAVGNLVGSNIFNIGAVLGLTAIVSPIGVEVASAAIHFDLPVMVAVALVLLPLAFTAQAIRQWEGYVLVVMYVGYVVYLVLSAADHSALRPFSAAMLWFVLPITAVWILALAGYELGLRHSTKEDKREYGDEEEDFYTSPITIPAPPEQAERQQ</sequence>
<keyword evidence="3 6" id="KW-1133">Transmembrane helix</keyword>
<keyword evidence="4 6" id="KW-0472">Membrane</keyword>
<evidence type="ECO:0000256" key="6">
    <source>
        <dbReference type="SAM" id="Phobius"/>
    </source>
</evidence>
<dbReference type="InterPro" id="IPR044880">
    <property type="entry name" value="NCX_ion-bd_dom_sf"/>
</dbReference>
<gene>
    <name evidence="8" type="ORF">GCM10025790_09790</name>
</gene>
<dbReference type="InterPro" id="IPR004481">
    <property type="entry name" value="K/Na/Ca-exchanger"/>
</dbReference>
<dbReference type="InterPro" id="IPR004837">
    <property type="entry name" value="NaCa_Exmemb"/>
</dbReference>
<evidence type="ECO:0000256" key="4">
    <source>
        <dbReference type="ARBA" id="ARBA00023136"/>
    </source>
</evidence>
<feature type="transmembrane region" description="Helical" evidence="6">
    <location>
        <begin position="321"/>
        <end position="339"/>
    </location>
</feature>